<dbReference type="EMBL" id="VLLF01000006">
    <property type="protein sequence ID" value="TWI86023.1"/>
    <property type="molecule type" value="Genomic_DNA"/>
</dbReference>
<evidence type="ECO:0000256" key="3">
    <source>
        <dbReference type="ARBA" id="ARBA00023163"/>
    </source>
</evidence>
<dbReference type="PANTHER" id="PTHR44846:SF1">
    <property type="entry name" value="MANNOSYL-D-GLYCERATE TRANSPORT_METABOLISM SYSTEM REPRESSOR MNGR-RELATED"/>
    <property type="match status" value="1"/>
</dbReference>
<dbReference type="SMART" id="SM00866">
    <property type="entry name" value="UTRA"/>
    <property type="match status" value="1"/>
</dbReference>
<keyword evidence="3" id="KW-0804">Transcription</keyword>
<dbReference type="InterPro" id="IPR036390">
    <property type="entry name" value="WH_DNA-bd_sf"/>
</dbReference>
<dbReference type="InterPro" id="IPR036388">
    <property type="entry name" value="WH-like_DNA-bd_sf"/>
</dbReference>
<dbReference type="OrthoDB" id="7173258at2"/>
<dbReference type="SUPFAM" id="SSF64288">
    <property type="entry name" value="Chorismate lyase-like"/>
    <property type="match status" value="1"/>
</dbReference>
<evidence type="ECO:0000256" key="1">
    <source>
        <dbReference type="ARBA" id="ARBA00023015"/>
    </source>
</evidence>
<evidence type="ECO:0000259" key="4">
    <source>
        <dbReference type="PROSITE" id="PS50949"/>
    </source>
</evidence>
<reference evidence="5 6" key="1">
    <citation type="submission" date="2019-07" db="EMBL/GenBank/DDBJ databases">
        <title>Genomic Encyclopedia of Archaeal and Bacterial Type Strains, Phase II (KMG-II): from individual species to whole genera.</title>
        <authorList>
            <person name="Goeker M."/>
        </authorList>
    </citation>
    <scope>NUCLEOTIDE SEQUENCE [LARGE SCALE GENOMIC DNA]</scope>
    <source>
        <strain evidence="5 6">ATCC BAA-252</strain>
    </source>
</reference>
<evidence type="ECO:0000313" key="5">
    <source>
        <dbReference type="EMBL" id="TWI86023.1"/>
    </source>
</evidence>
<dbReference type="InterPro" id="IPR028978">
    <property type="entry name" value="Chorismate_lyase_/UTRA_dom_sf"/>
</dbReference>
<gene>
    <name evidence="5" type="ORF">JM93_02730</name>
</gene>
<dbReference type="GO" id="GO:0003700">
    <property type="term" value="F:DNA-binding transcription factor activity"/>
    <property type="evidence" value="ECO:0007669"/>
    <property type="project" value="InterPro"/>
</dbReference>
<dbReference type="SMART" id="SM00345">
    <property type="entry name" value="HTH_GNTR"/>
    <property type="match status" value="1"/>
</dbReference>
<dbReference type="GO" id="GO:0045892">
    <property type="term" value="P:negative regulation of DNA-templated transcription"/>
    <property type="evidence" value="ECO:0007669"/>
    <property type="project" value="TreeGrafter"/>
</dbReference>
<dbReference type="Pfam" id="PF00392">
    <property type="entry name" value="GntR"/>
    <property type="match status" value="1"/>
</dbReference>
<dbReference type="Pfam" id="PF07702">
    <property type="entry name" value="UTRA"/>
    <property type="match status" value="1"/>
</dbReference>
<dbReference type="Proteomes" id="UP000320593">
    <property type="component" value="Unassembled WGS sequence"/>
</dbReference>
<name>A0A562SY23_9HYPH</name>
<dbReference type="GO" id="GO:0003677">
    <property type="term" value="F:DNA binding"/>
    <property type="evidence" value="ECO:0007669"/>
    <property type="project" value="UniProtKB-KW"/>
</dbReference>
<dbReference type="Gene3D" id="1.10.10.10">
    <property type="entry name" value="Winged helix-like DNA-binding domain superfamily/Winged helix DNA-binding domain"/>
    <property type="match status" value="1"/>
</dbReference>
<dbReference type="CDD" id="cd07377">
    <property type="entry name" value="WHTH_GntR"/>
    <property type="match status" value="1"/>
</dbReference>
<evidence type="ECO:0000313" key="6">
    <source>
        <dbReference type="Proteomes" id="UP000320593"/>
    </source>
</evidence>
<keyword evidence="1" id="KW-0805">Transcription regulation</keyword>
<dbReference type="InterPro" id="IPR050679">
    <property type="entry name" value="Bact_HTH_transcr_reg"/>
</dbReference>
<keyword evidence="2" id="KW-0238">DNA-binding</keyword>
<organism evidence="5 6">
    <name type="scientific">Roseibium hamelinense</name>
    <dbReference type="NCBI Taxonomy" id="150831"/>
    <lineage>
        <taxon>Bacteria</taxon>
        <taxon>Pseudomonadati</taxon>
        <taxon>Pseudomonadota</taxon>
        <taxon>Alphaproteobacteria</taxon>
        <taxon>Hyphomicrobiales</taxon>
        <taxon>Stappiaceae</taxon>
        <taxon>Roseibium</taxon>
    </lineage>
</organism>
<dbReference type="PRINTS" id="PR00035">
    <property type="entry name" value="HTHGNTR"/>
</dbReference>
<keyword evidence="6" id="KW-1185">Reference proteome</keyword>
<feature type="domain" description="HTH gntR-type" evidence="4">
    <location>
        <begin position="18"/>
        <end position="86"/>
    </location>
</feature>
<dbReference type="RefSeq" id="WP_145344161.1">
    <property type="nucleotide sequence ID" value="NZ_SMLY01000083.1"/>
</dbReference>
<comment type="caution">
    <text evidence="5">The sequence shown here is derived from an EMBL/GenBank/DDBJ whole genome shotgun (WGS) entry which is preliminary data.</text>
</comment>
<proteinExistence type="predicted"/>
<dbReference type="InterPro" id="IPR000524">
    <property type="entry name" value="Tscrpt_reg_HTH_GntR"/>
</dbReference>
<dbReference type="AlphaFoldDB" id="A0A562SY23"/>
<dbReference type="InterPro" id="IPR011663">
    <property type="entry name" value="UTRA"/>
</dbReference>
<dbReference type="SUPFAM" id="SSF46785">
    <property type="entry name" value="Winged helix' DNA-binding domain"/>
    <property type="match status" value="1"/>
</dbReference>
<sequence>MTIEEFLNPESWMGSGSGPRYVQLRRRLEESIESGLMAANEPLPAEREIAALTGLSRVTVRRAMQDLVDKGIIVQKQGSGSFVSDGTPKVEQSLSRLTSFTEDMTRRGLSSRIEWLGRGLFAPTPDEAIALALSSGEQVARLARLRMANDKPMAIERASLPSDILPDPDIVTTSLYEVLERAGNRPERAIQKISAINLDRADADLLGVEPGVAGLRIERTSYLANRRVVEFTRSIYRGDAYDFVAELRLS</sequence>
<accession>A0A562SY23</accession>
<protein>
    <submittedName>
        <fullName evidence="5">GntR family transcriptional regulator</fullName>
    </submittedName>
</protein>
<dbReference type="Gene3D" id="3.40.1410.10">
    <property type="entry name" value="Chorismate lyase-like"/>
    <property type="match status" value="1"/>
</dbReference>
<dbReference type="PANTHER" id="PTHR44846">
    <property type="entry name" value="MANNOSYL-D-GLYCERATE TRANSPORT/METABOLISM SYSTEM REPRESSOR MNGR-RELATED"/>
    <property type="match status" value="1"/>
</dbReference>
<dbReference type="PROSITE" id="PS50949">
    <property type="entry name" value="HTH_GNTR"/>
    <property type="match status" value="1"/>
</dbReference>
<evidence type="ECO:0000256" key="2">
    <source>
        <dbReference type="ARBA" id="ARBA00023125"/>
    </source>
</evidence>